<dbReference type="Proteomes" id="UP000199045">
    <property type="component" value="Unassembled WGS sequence"/>
</dbReference>
<protein>
    <submittedName>
        <fullName evidence="1">Uncharacterized protein</fullName>
    </submittedName>
</protein>
<accession>A0A1G7HZ81</accession>
<name>A0A1G7HZ81_CHIFI</name>
<organism evidence="1 2">
    <name type="scientific">Chitinophaga filiformis</name>
    <name type="common">Myxococcus filiformis</name>
    <name type="synonym">Flexibacter filiformis</name>
    <dbReference type="NCBI Taxonomy" id="104663"/>
    <lineage>
        <taxon>Bacteria</taxon>
        <taxon>Pseudomonadati</taxon>
        <taxon>Bacteroidota</taxon>
        <taxon>Chitinophagia</taxon>
        <taxon>Chitinophagales</taxon>
        <taxon>Chitinophagaceae</taxon>
        <taxon>Chitinophaga</taxon>
    </lineage>
</organism>
<gene>
    <name evidence="1" type="ORF">SAMN04488121_101659</name>
</gene>
<proteinExistence type="predicted"/>
<dbReference type="EMBL" id="FNBN01000001">
    <property type="protein sequence ID" value="SDF05811.1"/>
    <property type="molecule type" value="Genomic_DNA"/>
</dbReference>
<evidence type="ECO:0000313" key="1">
    <source>
        <dbReference type="EMBL" id="SDF05811.1"/>
    </source>
</evidence>
<dbReference type="AlphaFoldDB" id="A0A1G7HZ81"/>
<sequence>MFVAGALISEKRLPFSKTIRSAIPLASLNGSQLLNLYFVTSTHLPGRKACMVLSYIASQDTAGR</sequence>
<evidence type="ECO:0000313" key="2">
    <source>
        <dbReference type="Proteomes" id="UP000199045"/>
    </source>
</evidence>
<reference evidence="1 2" key="1">
    <citation type="submission" date="2016-10" db="EMBL/GenBank/DDBJ databases">
        <authorList>
            <person name="de Groot N.N."/>
        </authorList>
    </citation>
    <scope>NUCLEOTIDE SEQUENCE [LARGE SCALE GENOMIC DNA]</scope>
    <source>
        <strain evidence="1 2">DSM 527</strain>
    </source>
</reference>